<dbReference type="STRING" id="211114.SAMN04489726_7977"/>
<organism evidence="1 3">
    <name type="scientific">Allokutzneria albata</name>
    <name type="common">Kibdelosporangium albatum</name>
    <dbReference type="NCBI Taxonomy" id="211114"/>
    <lineage>
        <taxon>Bacteria</taxon>
        <taxon>Bacillati</taxon>
        <taxon>Actinomycetota</taxon>
        <taxon>Actinomycetes</taxon>
        <taxon>Pseudonocardiales</taxon>
        <taxon>Pseudonocardiaceae</taxon>
        <taxon>Allokutzneria</taxon>
    </lineage>
</organism>
<dbReference type="EMBL" id="LT629701">
    <property type="protein sequence ID" value="SDN73241.1"/>
    <property type="molecule type" value="Genomic_DNA"/>
</dbReference>
<name>A0A1H0DTC6_ALLAB</name>
<proteinExistence type="predicted"/>
<protein>
    <submittedName>
        <fullName evidence="1">Uncharacterized protein</fullName>
    </submittedName>
</protein>
<accession>A0A1H0DTC6</accession>
<reference evidence="1 3" key="1">
    <citation type="submission" date="2016-10" db="EMBL/GenBank/DDBJ databases">
        <authorList>
            <person name="de Groot N.N."/>
        </authorList>
    </citation>
    <scope>NUCLEOTIDE SEQUENCE [LARGE SCALE GENOMIC DNA]</scope>
    <source>
        <strain evidence="1 3">DSM 44149</strain>
    </source>
</reference>
<keyword evidence="3" id="KW-1185">Reference proteome</keyword>
<gene>
    <name evidence="1" type="ORF">SAMN04489726_7977</name>
    <name evidence="2" type="ORF">SAMN04489726_8034</name>
</gene>
<dbReference type="RefSeq" id="WP_030431988.1">
    <property type="nucleotide sequence ID" value="NZ_JOEF01000022.1"/>
</dbReference>
<dbReference type="EMBL" id="LT629701">
    <property type="protein sequence ID" value="SDN74515.1"/>
    <property type="molecule type" value="Genomic_DNA"/>
</dbReference>
<evidence type="ECO:0000313" key="3">
    <source>
        <dbReference type="Proteomes" id="UP000183376"/>
    </source>
</evidence>
<evidence type="ECO:0000313" key="1">
    <source>
        <dbReference type="EMBL" id="SDN73241.1"/>
    </source>
</evidence>
<evidence type="ECO:0000313" key="2">
    <source>
        <dbReference type="EMBL" id="SDN74515.1"/>
    </source>
</evidence>
<sequence length="98" mass="10427">MAEQTEFEFELDGSACCGAAEFDECECAELDACDGSPMCWAEVHSDGCAAEDGRTYIVLPGYGWVPVEDVELPELEPIRTAPARPLFVAPQPITAGGA</sequence>
<dbReference type="AlphaFoldDB" id="A0A1H0DTC6"/>
<dbReference type="Proteomes" id="UP000183376">
    <property type="component" value="Chromosome I"/>
</dbReference>